<reference evidence="2" key="2">
    <citation type="journal article" date="2023" name="IMA Fungus">
        <title>Comparative genomic study of the Penicillium genus elucidates a diverse pangenome and 15 lateral gene transfer events.</title>
        <authorList>
            <person name="Petersen C."/>
            <person name="Sorensen T."/>
            <person name="Nielsen M.R."/>
            <person name="Sondergaard T.E."/>
            <person name="Sorensen J.L."/>
            <person name="Fitzpatrick D.A."/>
            <person name="Frisvad J.C."/>
            <person name="Nielsen K.L."/>
        </authorList>
    </citation>
    <scope>NUCLEOTIDE SEQUENCE</scope>
    <source>
        <strain evidence="2">IBT 29495</strain>
    </source>
</reference>
<gene>
    <name evidence="2" type="ORF">N7463_004209</name>
</gene>
<accession>A0A9W9Y2G4</accession>
<comment type="caution">
    <text evidence="2">The sequence shown here is derived from an EMBL/GenBank/DDBJ whole genome shotgun (WGS) entry which is preliminary data.</text>
</comment>
<dbReference type="OrthoDB" id="4471998at2759"/>
<feature type="compositionally biased region" description="Basic and acidic residues" evidence="1">
    <location>
        <begin position="377"/>
        <end position="390"/>
    </location>
</feature>
<evidence type="ECO:0000256" key="1">
    <source>
        <dbReference type="SAM" id="MobiDB-lite"/>
    </source>
</evidence>
<feature type="compositionally biased region" description="Acidic residues" evidence="1">
    <location>
        <begin position="297"/>
        <end position="307"/>
    </location>
</feature>
<dbReference type="Proteomes" id="UP001149954">
    <property type="component" value="Unassembled WGS sequence"/>
</dbReference>
<feature type="compositionally biased region" description="Low complexity" evidence="1">
    <location>
        <begin position="316"/>
        <end position="329"/>
    </location>
</feature>
<feature type="region of interest" description="Disordered" evidence="1">
    <location>
        <begin position="548"/>
        <end position="577"/>
    </location>
</feature>
<evidence type="ECO:0000313" key="2">
    <source>
        <dbReference type="EMBL" id="KAJ5514657.1"/>
    </source>
</evidence>
<feature type="region of interest" description="Disordered" evidence="1">
    <location>
        <begin position="297"/>
        <end position="333"/>
    </location>
</feature>
<keyword evidence="3" id="KW-1185">Reference proteome</keyword>
<reference evidence="2" key="1">
    <citation type="submission" date="2022-12" db="EMBL/GenBank/DDBJ databases">
        <authorList>
            <person name="Petersen C."/>
        </authorList>
    </citation>
    <scope>NUCLEOTIDE SEQUENCE</scope>
    <source>
        <strain evidence="2">IBT 29495</strain>
    </source>
</reference>
<dbReference type="AlphaFoldDB" id="A0A9W9Y2G4"/>
<name>A0A9W9Y2G4_9EURO</name>
<sequence>MPAAKAKEARMACSPSEEATFMKQLGILRDYCSTTLADHLKSSPDVVWTSKDGYGKQPGTKEEEAKLKLVLDIEFNEETGQPTFPPSNTRLSDELVYLVTKFVASRERGRQYPYDFDSLGNINHHRVSSGPAPIVWAHGLPFFPVYKGYYILCGRKHVECIGWLLREKTREIMQVNPIWSIGAVIAPDSAMNLPHTITRQVTLHRPKGIQKDASYRGKTEARDVVAHEHHLCAVVPNPDTNEIEICQLWRAWGYNVRCGPMKGGVEPTVIPKEFFAKHGIKDIDYASLDRTYANQMLEDDEEPDDKTDLDSGIEVGDSAGASGEVASSSNQPITIQSASKLDVDMDIDCSAKVPTQGQEQAPEQHPMQSSEQAPAKGTEKAMEDITKKTSKEISKKVTEMGMENVTKDPMERATEETAKKLEIAAPNLEEKQPVALSSIERTVLDLGMSIGDPTKEFIDKLDPVQTSIPAIPSAETTIQAPAIVKPTEMKLTTMQFGIEQAVIDASAEGTYTTDPLNIAQIVSEQPSSEQLDHVAACGLSEDLKLAEDHASQSIADETETDKKTVIDKSRAVEEVPT</sequence>
<protein>
    <submittedName>
        <fullName evidence="2">Uncharacterized protein</fullName>
    </submittedName>
</protein>
<evidence type="ECO:0000313" key="3">
    <source>
        <dbReference type="Proteomes" id="UP001149954"/>
    </source>
</evidence>
<dbReference type="EMBL" id="JAPWDS010000002">
    <property type="protein sequence ID" value="KAJ5514657.1"/>
    <property type="molecule type" value="Genomic_DNA"/>
</dbReference>
<feature type="region of interest" description="Disordered" evidence="1">
    <location>
        <begin position="353"/>
        <end position="390"/>
    </location>
</feature>
<feature type="compositionally biased region" description="Basic and acidic residues" evidence="1">
    <location>
        <begin position="560"/>
        <end position="577"/>
    </location>
</feature>
<organism evidence="2 3">
    <name type="scientific">Penicillium fimorum</name>
    <dbReference type="NCBI Taxonomy" id="1882269"/>
    <lineage>
        <taxon>Eukaryota</taxon>
        <taxon>Fungi</taxon>
        <taxon>Dikarya</taxon>
        <taxon>Ascomycota</taxon>
        <taxon>Pezizomycotina</taxon>
        <taxon>Eurotiomycetes</taxon>
        <taxon>Eurotiomycetidae</taxon>
        <taxon>Eurotiales</taxon>
        <taxon>Aspergillaceae</taxon>
        <taxon>Penicillium</taxon>
    </lineage>
</organism>
<proteinExistence type="predicted"/>
<feature type="compositionally biased region" description="Polar residues" evidence="1">
    <location>
        <begin position="353"/>
        <end position="372"/>
    </location>
</feature>